<gene>
    <name evidence="4" type="ordered locus">PHZ_p0238</name>
</gene>
<reference evidence="4 5" key="1">
    <citation type="journal article" date="2008" name="BMC Genomics">
        <title>Complete genome of Phenylobacterium zucineum - a novel facultative intracellular bacterium isolated from human erythroleukemia cell line K562.</title>
        <authorList>
            <person name="Luo Y."/>
            <person name="Xu X."/>
            <person name="Ding Z."/>
            <person name="Liu Z."/>
            <person name="Zhang B."/>
            <person name="Yan Z."/>
            <person name="Sun J."/>
            <person name="Hu S."/>
            <person name="Hu X."/>
        </authorList>
    </citation>
    <scope>NUCLEOTIDE SEQUENCE [LARGE SCALE GENOMIC DNA]</scope>
    <source>
        <strain evidence="5">HLK1</strain>
        <plasmid evidence="5">HLK1</plasmid>
        <plasmid evidence="5">Plasmid pHLK1</plasmid>
    </source>
</reference>
<evidence type="ECO:0000256" key="1">
    <source>
        <dbReference type="ARBA" id="ARBA00007613"/>
    </source>
</evidence>
<protein>
    <submittedName>
        <fullName evidence="4">Metal ion efflux outer membrane factor protein family protein</fullName>
    </submittedName>
</protein>
<feature type="coiled-coil region" evidence="2">
    <location>
        <begin position="140"/>
        <end position="167"/>
    </location>
</feature>
<sequence length="421" mass="43757">MTLIMRGRLRYAAVSAAAILGAWASGRGAAAEPAPPYRDLLAQAQSSAPRLAEAEAGVRQAQGLARQAAARPNPTAAVEMENFNGSGPYRGTGAAETTFSVGLPIELGGKRGARIAAGRAGVDAARARLAQARADYAFELAAAYAEAEAAERRVTLAQESLTLAEEDLRAARALVEAGKEAELRSLQAQAGVTSARAALDAARTARASAFARLTALAGSPAPFTALAESLLPRPTPANLERTIDALSVPAVVAAQAEREAAARRVRVERTRAVPDVTVSAGVRRFSGDDSSAVVAGVSVPIPVFDQNRGNVNAAQGELLAAEARLNAARLDAEAELRTALFQVEAAETRVAAAVETEATAAEAYRLTRIAYEAGKSPLVELTNARRALAEARTQTIEAQLQRLRAEAGLARLQGRAPFGVS</sequence>
<keyword evidence="5" id="KW-1185">Reference proteome</keyword>
<dbReference type="AlphaFoldDB" id="B4RIK6"/>
<geneLocation type="plasmid" evidence="5">
    <name>pHLK1</name>
</geneLocation>
<dbReference type="Gene3D" id="1.20.1600.10">
    <property type="entry name" value="Outer membrane efflux proteins (OEP)"/>
    <property type="match status" value="1"/>
</dbReference>
<name>B4RIK6_PHEZH</name>
<keyword evidence="3" id="KW-0732">Signal</keyword>
<evidence type="ECO:0000256" key="2">
    <source>
        <dbReference type="SAM" id="Coils"/>
    </source>
</evidence>
<keyword evidence="2" id="KW-0175">Coiled coil</keyword>
<feature type="signal peptide" evidence="3">
    <location>
        <begin position="1"/>
        <end position="24"/>
    </location>
</feature>
<evidence type="ECO:0000313" key="4">
    <source>
        <dbReference type="EMBL" id="ACG80181.1"/>
    </source>
</evidence>
<dbReference type="PANTHER" id="PTHR30203">
    <property type="entry name" value="OUTER MEMBRANE CATION EFFLUX PROTEIN"/>
    <property type="match status" value="1"/>
</dbReference>
<proteinExistence type="inferred from homology"/>
<dbReference type="OrthoDB" id="9791261at2"/>
<evidence type="ECO:0000256" key="3">
    <source>
        <dbReference type="SAM" id="SignalP"/>
    </source>
</evidence>
<dbReference type="RefSeq" id="WP_012520478.1">
    <property type="nucleotide sequence ID" value="NC_011143.1"/>
</dbReference>
<dbReference type="Pfam" id="PF02321">
    <property type="entry name" value="OEP"/>
    <property type="match status" value="2"/>
</dbReference>
<dbReference type="eggNOG" id="COG1538">
    <property type="taxonomic scope" value="Bacteria"/>
</dbReference>
<dbReference type="Proteomes" id="UP000001868">
    <property type="component" value="Plasmid pHLK1"/>
</dbReference>
<dbReference type="PANTHER" id="PTHR30203:SF24">
    <property type="entry name" value="BLR4935 PROTEIN"/>
    <property type="match status" value="1"/>
</dbReference>
<feature type="chain" id="PRO_5002825514" evidence="3">
    <location>
        <begin position="25"/>
        <end position="421"/>
    </location>
</feature>
<dbReference type="InterPro" id="IPR010131">
    <property type="entry name" value="MdtP/NodT-like"/>
</dbReference>
<dbReference type="InterPro" id="IPR003423">
    <property type="entry name" value="OMP_efflux"/>
</dbReference>
<dbReference type="HOGENOM" id="CLU_012817_14_2_5"/>
<accession>B4RIK6</accession>
<keyword evidence="4" id="KW-0614">Plasmid</keyword>
<dbReference type="EMBL" id="CP000748">
    <property type="protein sequence ID" value="ACG80181.1"/>
    <property type="molecule type" value="Genomic_DNA"/>
</dbReference>
<organism evidence="4 5">
    <name type="scientific">Phenylobacterium zucineum (strain HLK1)</name>
    <dbReference type="NCBI Taxonomy" id="450851"/>
    <lineage>
        <taxon>Bacteria</taxon>
        <taxon>Pseudomonadati</taxon>
        <taxon>Pseudomonadota</taxon>
        <taxon>Alphaproteobacteria</taxon>
        <taxon>Caulobacterales</taxon>
        <taxon>Caulobacteraceae</taxon>
        <taxon>Phenylobacterium</taxon>
    </lineage>
</organism>
<dbReference type="SUPFAM" id="SSF56954">
    <property type="entry name" value="Outer membrane efflux proteins (OEP)"/>
    <property type="match status" value="1"/>
</dbReference>
<dbReference type="KEGG" id="pzu:PHZ_p0238"/>
<dbReference type="GO" id="GO:0015562">
    <property type="term" value="F:efflux transmembrane transporter activity"/>
    <property type="evidence" value="ECO:0007669"/>
    <property type="project" value="InterPro"/>
</dbReference>
<comment type="similarity">
    <text evidence="1">Belongs to the outer membrane factor (OMF) (TC 1.B.17) family.</text>
</comment>
<evidence type="ECO:0000313" key="5">
    <source>
        <dbReference type="Proteomes" id="UP000001868"/>
    </source>
</evidence>